<keyword evidence="2" id="KW-0732">Signal</keyword>
<dbReference type="EMBL" id="JAPNKA010000001">
    <property type="protein sequence ID" value="MCY1080052.1"/>
    <property type="molecule type" value="Genomic_DNA"/>
</dbReference>
<evidence type="ECO:0000313" key="4">
    <source>
        <dbReference type="Proteomes" id="UP001207654"/>
    </source>
</evidence>
<organism evidence="3 4">
    <name type="scientific">Archangium lansingense</name>
    <dbReference type="NCBI Taxonomy" id="2995310"/>
    <lineage>
        <taxon>Bacteria</taxon>
        <taxon>Pseudomonadati</taxon>
        <taxon>Myxococcota</taxon>
        <taxon>Myxococcia</taxon>
        <taxon>Myxococcales</taxon>
        <taxon>Cystobacterineae</taxon>
        <taxon>Archangiaceae</taxon>
        <taxon>Archangium</taxon>
    </lineage>
</organism>
<feature type="chain" id="PRO_5046507425" description="Lipoprotein" evidence="2">
    <location>
        <begin position="25"/>
        <end position="86"/>
    </location>
</feature>
<dbReference type="RefSeq" id="WP_267538733.1">
    <property type="nucleotide sequence ID" value="NZ_JAPNKA010000001.1"/>
</dbReference>
<evidence type="ECO:0000256" key="2">
    <source>
        <dbReference type="SAM" id="SignalP"/>
    </source>
</evidence>
<evidence type="ECO:0000313" key="3">
    <source>
        <dbReference type="EMBL" id="MCY1080052.1"/>
    </source>
</evidence>
<feature type="signal peptide" evidence="2">
    <location>
        <begin position="1"/>
        <end position="24"/>
    </location>
</feature>
<evidence type="ECO:0000256" key="1">
    <source>
        <dbReference type="SAM" id="MobiDB-lite"/>
    </source>
</evidence>
<protein>
    <recommendedName>
        <fullName evidence="5">Lipoprotein</fullName>
    </recommendedName>
</protein>
<name>A0ABT4AEE6_9BACT</name>
<reference evidence="3 4" key="1">
    <citation type="submission" date="2022-11" db="EMBL/GenBank/DDBJ databases">
        <title>Minimal conservation of predation-associated metabolite biosynthetic gene clusters underscores biosynthetic potential of Myxococcota including descriptions for ten novel species: Archangium lansinium sp. nov., Myxococcus landrumus sp. nov., Nannocystis bai.</title>
        <authorList>
            <person name="Ahearne A."/>
            <person name="Stevens C."/>
            <person name="Phillips K."/>
        </authorList>
    </citation>
    <scope>NUCLEOTIDE SEQUENCE [LARGE SCALE GENOMIC DNA]</scope>
    <source>
        <strain evidence="3 4">MIWBW</strain>
    </source>
</reference>
<keyword evidence="4" id="KW-1185">Reference proteome</keyword>
<dbReference type="PROSITE" id="PS51257">
    <property type="entry name" value="PROKAR_LIPOPROTEIN"/>
    <property type="match status" value="1"/>
</dbReference>
<proteinExistence type="predicted"/>
<accession>A0ABT4AEE6</accession>
<gene>
    <name evidence="3" type="ORF">OV287_36935</name>
</gene>
<evidence type="ECO:0008006" key="5">
    <source>
        <dbReference type="Google" id="ProtNLM"/>
    </source>
</evidence>
<comment type="caution">
    <text evidence="3">The sequence shown here is derived from an EMBL/GenBank/DDBJ whole genome shotgun (WGS) entry which is preliminary data.</text>
</comment>
<sequence length="86" mass="9110">MNWSLRASCAAALLLLALGGCSHGSKKARKESTLCPESRGLWCLTPQECSFDRDRGCEVCSCSKPGASEEGSGLPSGLPPDRRNDP</sequence>
<dbReference type="Proteomes" id="UP001207654">
    <property type="component" value="Unassembled WGS sequence"/>
</dbReference>
<feature type="region of interest" description="Disordered" evidence="1">
    <location>
        <begin position="63"/>
        <end position="86"/>
    </location>
</feature>